<dbReference type="Proteomes" id="UP000271573">
    <property type="component" value="Chromosome"/>
</dbReference>
<dbReference type="RefSeq" id="WP_164512489.1">
    <property type="nucleotide sequence ID" value="NZ_AP019307.1"/>
</dbReference>
<protein>
    <recommendedName>
        <fullName evidence="4">Integral membrane protein</fullName>
    </recommendedName>
</protein>
<keyword evidence="3" id="KW-1185">Reference proteome</keyword>
<reference evidence="2 3" key="1">
    <citation type="submission" date="2018-11" db="EMBL/GenBank/DDBJ databases">
        <title>Complete genome sequence of Nocardioides baekrokdamisoli strain KCTC 39748.</title>
        <authorList>
            <person name="Kang S.W."/>
            <person name="Lee K.C."/>
            <person name="Kim K.K."/>
            <person name="Kim J.S."/>
            <person name="Kim D.S."/>
            <person name="Ko S.H."/>
            <person name="Yang S.H."/>
            <person name="Shin Y.K."/>
            <person name="Lee J.S."/>
        </authorList>
    </citation>
    <scope>NUCLEOTIDE SEQUENCE [LARGE SCALE GENOMIC DNA]</scope>
    <source>
        <strain evidence="2 3">KCTC 39748</strain>
    </source>
</reference>
<feature type="transmembrane region" description="Helical" evidence="1">
    <location>
        <begin position="109"/>
        <end position="128"/>
    </location>
</feature>
<accession>A0A3G9J070</accession>
<dbReference type="KEGG" id="nbe:Back2_11410"/>
<name>A0A3G9J070_9ACTN</name>
<keyword evidence="1" id="KW-1133">Transmembrane helix</keyword>
<keyword evidence="1" id="KW-0812">Transmembrane</keyword>
<sequence>MSTTSLHPTPTIIDSTLRVAVVAAIGVAAVAHVPVIAPHLKEAPYMGVLFVVFTGVCVALGVAIAATGQTWAYRFAAVVCGSAVLVYGATRLIAFPQLSDDVGNWFEPLGVVSVLSEAAVAVLALAALRRRRTA</sequence>
<evidence type="ECO:0000313" key="3">
    <source>
        <dbReference type="Proteomes" id="UP000271573"/>
    </source>
</evidence>
<gene>
    <name evidence="2" type="ORF">Back2_11410</name>
</gene>
<evidence type="ECO:0008006" key="4">
    <source>
        <dbReference type="Google" id="ProtNLM"/>
    </source>
</evidence>
<proteinExistence type="predicted"/>
<evidence type="ECO:0000313" key="2">
    <source>
        <dbReference type="EMBL" id="BBH16854.1"/>
    </source>
</evidence>
<keyword evidence="1" id="KW-0472">Membrane</keyword>
<feature type="transmembrane region" description="Helical" evidence="1">
    <location>
        <begin position="71"/>
        <end position="89"/>
    </location>
</feature>
<feature type="transmembrane region" description="Helical" evidence="1">
    <location>
        <begin position="43"/>
        <end position="64"/>
    </location>
</feature>
<dbReference type="AlphaFoldDB" id="A0A3G9J070"/>
<organism evidence="2 3">
    <name type="scientific">Nocardioides baekrokdamisoli</name>
    <dbReference type="NCBI Taxonomy" id="1804624"/>
    <lineage>
        <taxon>Bacteria</taxon>
        <taxon>Bacillati</taxon>
        <taxon>Actinomycetota</taxon>
        <taxon>Actinomycetes</taxon>
        <taxon>Propionibacteriales</taxon>
        <taxon>Nocardioidaceae</taxon>
        <taxon>Nocardioides</taxon>
    </lineage>
</organism>
<evidence type="ECO:0000256" key="1">
    <source>
        <dbReference type="SAM" id="Phobius"/>
    </source>
</evidence>
<dbReference type="EMBL" id="AP019307">
    <property type="protein sequence ID" value="BBH16854.1"/>
    <property type="molecule type" value="Genomic_DNA"/>
</dbReference>
<feature type="transmembrane region" description="Helical" evidence="1">
    <location>
        <begin position="16"/>
        <end position="37"/>
    </location>
</feature>